<keyword evidence="7 17" id="KW-1133">Transmembrane helix</keyword>
<feature type="compositionally biased region" description="Basic and acidic residues" evidence="16">
    <location>
        <begin position="41"/>
        <end position="63"/>
    </location>
</feature>
<dbReference type="GO" id="GO:0005576">
    <property type="term" value="C:extracellular region"/>
    <property type="evidence" value="ECO:0007669"/>
    <property type="project" value="TreeGrafter"/>
</dbReference>
<proteinExistence type="inferred from homology"/>
<keyword evidence="9" id="KW-0325">Glycoprotein</keyword>
<evidence type="ECO:0000256" key="12">
    <source>
        <dbReference type="ARBA" id="ARBA00036824"/>
    </source>
</evidence>
<sequence>MAPQKPRSRPTSGPPSPVKTPRHSTDRRTSRSPKKRTSISPEKRQSLADKRASYTSDRDEKRKSNSSSFHKGKGAAVTVQSGPASSTALSADSLAKLDAQNDRETRVRRSKDKVATGRIEKPHKARKEKVVLEKTRPKRSITASLSEKFGNRGGFLPQDRKKRRILCLAIGFIILLIAILVPVGVLVIGKQNNGGSSSTNSNGGPNNGNLNGVTVPPWAQGTYFDPFTWYDTEDFNVTVTNTTVGNLPIMGLNSTWDDSTQANPNVPPLNKKFAYGTMPIRGINVGGWLALEPFITPSFFNEFGASRGVVDEYTLTQTLGPTQAAAQLEKHYSSFINAQSFADIRNAGFDHVRIPYSYWAVTTYSGDPYVPKIAWRYLLRGIEYARQNGLRVNLDLHAVPGSQNGWNHSGRQGLIGWLNGTDGDLNAQRSLDIHNQLSQFFAQPRYKNVVGIYGLVNEPKMISLPIVSVLNWTQHAIDIVRGNGINQTIVFGDGFLGIPNWQGKLQGIENIVLDAHQYTIFNTGQIQMDHQAKLSFACAGWAGQMDLSTNPATGFGPTLCGEWSQADTDCTPNINNVGIGSRWEGTMNLPDPKAAVLQPCCALQNSTCSCTKANADPSTYTDEYKTWLLHNALGQMNSFEIGWGWFYWTWLTESATQWSWKLGMEAGILPQKVWDRSAFNCSQAIPNFPALGLPEYY</sequence>
<evidence type="ECO:0000259" key="18">
    <source>
        <dbReference type="Pfam" id="PF00150"/>
    </source>
</evidence>
<keyword evidence="5" id="KW-0378">Hydrolase</keyword>
<evidence type="ECO:0000256" key="3">
    <source>
        <dbReference type="ARBA" id="ARBA00022475"/>
    </source>
</evidence>
<protein>
    <recommendedName>
        <fullName evidence="14">glucan 1,3-beta-glucosidase</fullName>
        <ecNumber evidence="14">3.2.1.58</ecNumber>
    </recommendedName>
    <alternativeName>
        <fullName evidence="15">Exo-1,3-beta-glucanase D</fullName>
    </alternativeName>
</protein>
<evidence type="ECO:0000256" key="5">
    <source>
        <dbReference type="ARBA" id="ARBA00022801"/>
    </source>
</evidence>
<dbReference type="GO" id="GO:0004338">
    <property type="term" value="F:glucan exo-1,3-beta-glucosidase activity"/>
    <property type="evidence" value="ECO:0007669"/>
    <property type="project" value="UniProtKB-EC"/>
</dbReference>
<organism evidence="19 20">
    <name type="scientific">Gomphillus americanus</name>
    <dbReference type="NCBI Taxonomy" id="1940652"/>
    <lineage>
        <taxon>Eukaryota</taxon>
        <taxon>Fungi</taxon>
        <taxon>Dikarya</taxon>
        <taxon>Ascomycota</taxon>
        <taxon>Pezizomycotina</taxon>
        <taxon>Lecanoromycetes</taxon>
        <taxon>OSLEUM clade</taxon>
        <taxon>Ostropomycetidae</taxon>
        <taxon>Ostropales</taxon>
        <taxon>Graphidaceae</taxon>
        <taxon>Gomphilloideae</taxon>
        <taxon>Gomphillus</taxon>
    </lineage>
</organism>
<keyword evidence="4 17" id="KW-0812">Transmembrane</keyword>
<dbReference type="GO" id="GO:0009986">
    <property type="term" value="C:cell surface"/>
    <property type="evidence" value="ECO:0007669"/>
    <property type="project" value="TreeGrafter"/>
</dbReference>
<dbReference type="InterPro" id="IPR001547">
    <property type="entry name" value="Glyco_hydro_5"/>
</dbReference>
<feature type="domain" description="Glycoside hydrolase family 5" evidence="18">
    <location>
        <begin position="331"/>
        <end position="527"/>
    </location>
</feature>
<dbReference type="Pfam" id="PF00150">
    <property type="entry name" value="Cellulase"/>
    <property type="match status" value="1"/>
</dbReference>
<evidence type="ECO:0000256" key="2">
    <source>
        <dbReference type="ARBA" id="ARBA00005641"/>
    </source>
</evidence>
<dbReference type="PANTHER" id="PTHR31297:SF34">
    <property type="entry name" value="GLUCAN 1,3-BETA-GLUCOSIDASE 2"/>
    <property type="match status" value="1"/>
</dbReference>
<evidence type="ECO:0000256" key="10">
    <source>
        <dbReference type="ARBA" id="ARBA00023295"/>
    </source>
</evidence>
<evidence type="ECO:0000256" key="6">
    <source>
        <dbReference type="ARBA" id="ARBA00022968"/>
    </source>
</evidence>
<keyword evidence="11" id="KW-0961">Cell wall biogenesis/degradation</keyword>
<evidence type="ECO:0000313" key="19">
    <source>
        <dbReference type="EMBL" id="CAF9933132.1"/>
    </source>
</evidence>
<evidence type="ECO:0000256" key="16">
    <source>
        <dbReference type="SAM" id="MobiDB-lite"/>
    </source>
</evidence>
<dbReference type="InterPro" id="IPR017853">
    <property type="entry name" value="GH"/>
</dbReference>
<keyword evidence="10" id="KW-0326">Glycosidase</keyword>
<feature type="compositionally biased region" description="Basic and acidic residues" evidence="16">
    <location>
        <begin position="99"/>
        <end position="128"/>
    </location>
</feature>
<dbReference type="Gene3D" id="3.20.20.80">
    <property type="entry name" value="Glycosidases"/>
    <property type="match status" value="1"/>
</dbReference>
<dbReference type="EMBL" id="CAJPDQ010000053">
    <property type="protein sequence ID" value="CAF9933132.1"/>
    <property type="molecule type" value="Genomic_DNA"/>
</dbReference>
<accession>A0A8H3FY33</accession>
<evidence type="ECO:0000256" key="15">
    <source>
        <dbReference type="ARBA" id="ARBA00041260"/>
    </source>
</evidence>
<dbReference type="FunFam" id="3.20.20.80:FF:000033">
    <property type="entry name" value="Glucan 1,3-beta-glucosidase A"/>
    <property type="match status" value="1"/>
</dbReference>
<reference evidence="19" key="1">
    <citation type="submission" date="2021-03" db="EMBL/GenBank/DDBJ databases">
        <authorList>
            <person name="Tagirdzhanova G."/>
        </authorList>
    </citation>
    <scope>NUCLEOTIDE SEQUENCE</scope>
</reference>
<evidence type="ECO:0000256" key="9">
    <source>
        <dbReference type="ARBA" id="ARBA00023180"/>
    </source>
</evidence>
<dbReference type="GO" id="GO:0005886">
    <property type="term" value="C:plasma membrane"/>
    <property type="evidence" value="ECO:0007669"/>
    <property type="project" value="UniProtKB-SubCell"/>
</dbReference>
<dbReference type="Proteomes" id="UP000664169">
    <property type="component" value="Unassembled WGS sequence"/>
</dbReference>
<evidence type="ECO:0000256" key="8">
    <source>
        <dbReference type="ARBA" id="ARBA00023136"/>
    </source>
</evidence>
<evidence type="ECO:0000256" key="13">
    <source>
        <dbReference type="ARBA" id="ARBA00037126"/>
    </source>
</evidence>
<feature type="region of interest" description="Disordered" evidence="16">
    <location>
        <begin position="1"/>
        <end position="128"/>
    </location>
</feature>
<evidence type="ECO:0000256" key="11">
    <source>
        <dbReference type="ARBA" id="ARBA00023316"/>
    </source>
</evidence>
<dbReference type="OrthoDB" id="62120at2759"/>
<keyword evidence="6" id="KW-0735">Signal-anchor</keyword>
<evidence type="ECO:0000313" key="20">
    <source>
        <dbReference type="Proteomes" id="UP000664169"/>
    </source>
</evidence>
<dbReference type="InterPro" id="IPR050386">
    <property type="entry name" value="Glycosyl_hydrolase_5"/>
</dbReference>
<name>A0A8H3FY33_9LECA</name>
<gene>
    <name evidence="19" type="ORF">GOMPHAMPRED_007155</name>
</gene>
<dbReference type="EC" id="3.2.1.58" evidence="14"/>
<dbReference type="SUPFAM" id="SSF51445">
    <property type="entry name" value="(Trans)glycosidases"/>
    <property type="match status" value="1"/>
</dbReference>
<dbReference type="AlphaFoldDB" id="A0A8H3FY33"/>
<comment type="subcellular location">
    <subcellularLocation>
        <location evidence="1">Cell membrane</location>
        <topology evidence="1">Single-pass type II membrane protein</topology>
    </subcellularLocation>
</comment>
<dbReference type="GO" id="GO:0071555">
    <property type="term" value="P:cell wall organization"/>
    <property type="evidence" value="ECO:0007669"/>
    <property type="project" value="UniProtKB-KW"/>
</dbReference>
<keyword evidence="3" id="KW-1003">Cell membrane</keyword>
<evidence type="ECO:0000256" key="4">
    <source>
        <dbReference type="ARBA" id="ARBA00022692"/>
    </source>
</evidence>
<evidence type="ECO:0000256" key="14">
    <source>
        <dbReference type="ARBA" id="ARBA00038929"/>
    </source>
</evidence>
<keyword evidence="20" id="KW-1185">Reference proteome</keyword>
<evidence type="ECO:0000256" key="1">
    <source>
        <dbReference type="ARBA" id="ARBA00004401"/>
    </source>
</evidence>
<evidence type="ECO:0000256" key="7">
    <source>
        <dbReference type="ARBA" id="ARBA00022989"/>
    </source>
</evidence>
<feature type="transmembrane region" description="Helical" evidence="17">
    <location>
        <begin position="165"/>
        <end position="188"/>
    </location>
</feature>
<comment type="similarity">
    <text evidence="2">Belongs to the glycosyl hydrolase 5 (cellulase A) family.</text>
</comment>
<comment type="catalytic activity">
    <reaction evidence="12">
        <text>Successive hydrolysis of beta-D-glucose units from the non-reducing ends of (1-&gt;3)-beta-D-glucans, releasing alpha-glucose.</text>
        <dbReference type="EC" id="3.2.1.58"/>
    </reaction>
</comment>
<keyword evidence="8 17" id="KW-0472">Membrane</keyword>
<comment type="function">
    <text evidence="13">Glucosidase involved in the degradation of cellulosic biomass. Active on lichenan.</text>
</comment>
<comment type="caution">
    <text evidence="19">The sequence shown here is derived from an EMBL/GenBank/DDBJ whole genome shotgun (WGS) entry which is preliminary data.</text>
</comment>
<feature type="compositionally biased region" description="Low complexity" evidence="16">
    <location>
        <begin position="84"/>
        <end position="98"/>
    </location>
</feature>
<dbReference type="PANTHER" id="PTHR31297">
    <property type="entry name" value="GLUCAN ENDO-1,6-BETA-GLUCOSIDASE B"/>
    <property type="match status" value="1"/>
</dbReference>
<evidence type="ECO:0000256" key="17">
    <source>
        <dbReference type="SAM" id="Phobius"/>
    </source>
</evidence>
<dbReference type="GO" id="GO:0009251">
    <property type="term" value="P:glucan catabolic process"/>
    <property type="evidence" value="ECO:0007669"/>
    <property type="project" value="TreeGrafter"/>
</dbReference>